<feature type="transmembrane region" description="Helical" evidence="6">
    <location>
        <begin position="109"/>
        <end position="126"/>
    </location>
</feature>
<protein>
    <submittedName>
        <fullName evidence="9">CHRNA7</fullName>
    </submittedName>
</protein>
<dbReference type="Pfam" id="PF02932">
    <property type="entry name" value="Neur_chan_memb"/>
    <property type="match status" value="1"/>
</dbReference>
<evidence type="ECO:0000259" key="7">
    <source>
        <dbReference type="Pfam" id="PF02931"/>
    </source>
</evidence>
<feature type="transmembrane region" description="Helical" evidence="6">
    <location>
        <begin position="333"/>
        <end position="351"/>
    </location>
</feature>
<evidence type="ECO:0000313" key="10">
    <source>
        <dbReference type="Proteomes" id="UP000507470"/>
    </source>
</evidence>
<dbReference type="Pfam" id="PF02931">
    <property type="entry name" value="Neur_chan_LBD"/>
    <property type="match status" value="1"/>
</dbReference>
<keyword evidence="4 6" id="KW-0472">Membrane</keyword>
<dbReference type="GO" id="GO:0016020">
    <property type="term" value="C:membrane"/>
    <property type="evidence" value="ECO:0007669"/>
    <property type="project" value="UniProtKB-SubCell"/>
</dbReference>
<comment type="subcellular location">
    <subcellularLocation>
        <location evidence="1">Membrane</location>
        <topology evidence="1">Multi-pass membrane protein</topology>
    </subcellularLocation>
</comment>
<evidence type="ECO:0000256" key="2">
    <source>
        <dbReference type="ARBA" id="ARBA00022692"/>
    </source>
</evidence>
<dbReference type="InterPro" id="IPR036719">
    <property type="entry name" value="Neuro-gated_channel_TM_sf"/>
</dbReference>
<feature type="domain" description="Neurotransmitter-gated ion-channel transmembrane" evidence="8">
    <location>
        <begin position="313"/>
        <end position="457"/>
    </location>
</feature>
<dbReference type="SUPFAM" id="SSF90112">
    <property type="entry name" value="Neurotransmitter-gated ion-channel transmembrane pore"/>
    <property type="match status" value="1"/>
</dbReference>
<dbReference type="InterPro" id="IPR006029">
    <property type="entry name" value="Neurotrans-gated_channel_TM"/>
</dbReference>
<evidence type="ECO:0000256" key="4">
    <source>
        <dbReference type="ARBA" id="ARBA00023136"/>
    </source>
</evidence>
<dbReference type="SUPFAM" id="SSF63712">
    <property type="entry name" value="Nicotinic receptor ligand binding domain-like"/>
    <property type="match status" value="1"/>
</dbReference>
<dbReference type="CDD" id="cd19051">
    <property type="entry name" value="LGIC_TM_cation"/>
    <property type="match status" value="1"/>
</dbReference>
<name>A0A6J8C581_MYTCO</name>
<keyword evidence="10" id="KW-1185">Reference proteome</keyword>
<dbReference type="InterPro" id="IPR038050">
    <property type="entry name" value="Neuro_actylchol_rec"/>
</dbReference>
<dbReference type="AlphaFoldDB" id="A0A6J8C581"/>
<dbReference type="GO" id="GO:0005230">
    <property type="term" value="F:extracellular ligand-gated monoatomic ion channel activity"/>
    <property type="evidence" value="ECO:0007669"/>
    <property type="project" value="InterPro"/>
</dbReference>
<organism evidence="9 10">
    <name type="scientific">Mytilus coruscus</name>
    <name type="common">Sea mussel</name>
    <dbReference type="NCBI Taxonomy" id="42192"/>
    <lineage>
        <taxon>Eukaryota</taxon>
        <taxon>Metazoa</taxon>
        <taxon>Spiralia</taxon>
        <taxon>Lophotrochozoa</taxon>
        <taxon>Mollusca</taxon>
        <taxon>Bivalvia</taxon>
        <taxon>Autobranchia</taxon>
        <taxon>Pteriomorphia</taxon>
        <taxon>Mytilida</taxon>
        <taxon>Mytiloidea</taxon>
        <taxon>Mytilidae</taxon>
        <taxon>Mytilinae</taxon>
        <taxon>Mytilus</taxon>
    </lineage>
</organism>
<evidence type="ECO:0000256" key="5">
    <source>
        <dbReference type="SAM" id="Coils"/>
    </source>
</evidence>
<dbReference type="InterPro" id="IPR018000">
    <property type="entry name" value="Neurotransmitter_ion_chnl_CS"/>
</dbReference>
<dbReference type="GO" id="GO:0004888">
    <property type="term" value="F:transmembrane signaling receptor activity"/>
    <property type="evidence" value="ECO:0007669"/>
    <property type="project" value="InterPro"/>
</dbReference>
<dbReference type="Gene3D" id="2.70.170.10">
    <property type="entry name" value="Neurotransmitter-gated ion-channel ligand-binding domain"/>
    <property type="match status" value="1"/>
</dbReference>
<dbReference type="InterPro" id="IPR036734">
    <property type="entry name" value="Neur_chan_lig-bd_sf"/>
</dbReference>
<accession>A0A6J8C581</accession>
<feature type="domain" description="Neurotransmitter-gated ion-channel ligand-binding" evidence="7">
    <location>
        <begin position="133"/>
        <end position="300"/>
    </location>
</feature>
<dbReference type="InterPro" id="IPR006202">
    <property type="entry name" value="Neur_chan_lig-bd"/>
</dbReference>
<dbReference type="PROSITE" id="PS00236">
    <property type="entry name" value="NEUROTR_ION_CHANNEL"/>
    <property type="match status" value="1"/>
</dbReference>
<feature type="transmembrane region" description="Helical" evidence="6">
    <location>
        <begin position="301"/>
        <end position="321"/>
    </location>
</feature>
<evidence type="ECO:0000256" key="6">
    <source>
        <dbReference type="SAM" id="Phobius"/>
    </source>
</evidence>
<evidence type="ECO:0000256" key="3">
    <source>
        <dbReference type="ARBA" id="ARBA00022989"/>
    </source>
</evidence>
<dbReference type="OrthoDB" id="6112274at2759"/>
<dbReference type="Proteomes" id="UP000507470">
    <property type="component" value="Unassembled WGS sequence"/>
</dbReference>
<evidence type="ECO:0000256" key="1">
    <source>
        <dbReference type="ARBA" id="ARBA00004141"/>
    </source>
</evidence>
<dbReference type="EMBL" id="CACVKT020004554">
    <property type="protein sequence ID" value="CAC5390581.1"/>
    <property type="molecule type" value="Genomic_DNA"/>
</dbReference>
<dbReference type="SUPFAM" id="SSF75011">
    <property type="entry name" value="3-carboxy-cis,cis-mucoante lactonizing enzyme"/>
    <property type="match status" value="1"/>
</dbReference>
<sequence>MFFDNRTTTLERAVLQNSVQSKRSSIWCPFRLQKGQKGKEAFTGHPLCRIITKCCSRVFPKSKVTDMEEVLIGFLKQAPHKPGGPKYKKPVRKGQTISQEELESEQINLFKITLILLILVLSILFFCCCKVNVQRFDESAHTLSSLVSWDIYWKDAHLSWNETEYNGVSSFHMKASTVWMPDISIINAVEDQWLDWEDDILQVWSSGDVMWIPIRKIDTICEVNVLAYPFDIQKCNIELEGWIHNIENIILKPEGKGYTYSYYKHNSAWELRSMSTFPYNKTVLGTGYSRLQWTIIMVRRWPYHILIVFFLFLLVMILNMMSFIIPDDSGEKLGYCVDLFLTLIVCLSFISEIMPSTSENIPYITILIAYQVFTSALITATSCLVVYIIKMGEKDDKIENLTSLENKNKKREIESEIKQARTKVNRHLDKLQNDLMKELIAVEQKERSKIQKQITTSVQKFRDINVNSDQCDLFIHKRKDRQAQIIVALPTRKIENLTMTLQTRISIELTNVRGCSVLPDCMMVFSCYFKDIIIVFQSDRSKDFEINKFGSTFNMVFIGDDSIAVTSGESDQINVINLKKRKVCKTIKVHSNNYGVVYKDGHLIYCAEEKDYRCLV</sequence>
<dbReference type="Gene3D" id="1.20.58.390">
    <property type="entry name" value="Neurotransmitter-gated ion-channel transmembrane domain"/>
    <property type="match status" value="1"/>
</dbReference>
<feature type="coiled-coil region" evidence="5">
    <location>
        <begin position="394"/>
        <end position="448"/>
    </location>
</feature>
<keyword evidence="2 6" id="KW-0812">Transmembrane</keyword>
<gene>
    <name evidence="9" type="ORF">MCOR_25669</name>
</gene>
<evidence type="ECO:0000259" key="8">
    <source>
        <dbReference type="Pfam" id="PF02932"/>
    </source>
</evidence>
<dbReference type="CDD" id="cd18989">
    <property type="entry name" value="LGIC_ECD_cation"/>
    <property type="match status" value="1"/>
</dbReference>
<dbReference type="InterPro" id="IPR006201">
    <property type="entry name" value="Neur_channel"/>
</dbReference>
<feature type="transmembrane region" description="Helical" evidence="6">
    <location>
        <begin position="363"/>
        <end position="389"/>
    </location>
</feature>
<evidence type="ECO:0000313" key="9">
    <source>
        <dbReference type="EMBL" id="CAC5390581.1"/>
    </source>
</evidence>
<keyword evidence="3 6" id="KW-1133">Transmembrane helix</keyword>
<keyword evidence="5" id="KW-0175">Coiled coil</keyword>
<dbReference type="PANTHER" id="PTHR18945">
    <property type="entry name" value="NEUROTRANSMITTER GATED ION CHANNEL"/>
    <property type="match status" value="1"/>
</dbReference>
<reference evidence="9 10" key="1">
    <citation type="submission" date="2020-06" db="EMBL/GenBank/DDBJ databases">
        <authorList>
            <person name="Li R."/>
            <person name="Bekaert M."/>
        </authorList>
    </citation>
    <scope>NUCLEOTIDE SEQUENCE [LARGE SCALE GENOMIC DNA]</scope>
    <source>
        <strain evidence="10">wild</strain>
    </source>
</reference>
<proteinExistence type="predicted"/>